<protein>
    <submittedName>
        <fullName evidence="3">AbrB family transcriptional regulator</fullName>
    </submittedName>
    <submittedName>
        <fullName evidence="2">Transcriptional regulator, AbrB family</fullName>
    </submittedName>
</protein>
<evidence type="ECO:0000313" key="7">
    <source>
        <dbReference type="EMBL" id="AKV83187.1"/>
    </source>
</evidence>
<dbReference type="GO" id="GO:0003677">
    <property type="term" value="F:DNA binding"/>
    <property type="evidence" value="ECO:0007669"/>
    <property type="project" value="InterPro"/>
</dbReference>
<dbReference type="InterPro" id="IPR007159">
    <property type="entry name" value="SpoVT-AbrB_dom"/>
</dbReference>
<organism evidence="2 8">
    <name type="scientific">Metallosphaera sedula</name>
    <dbReference type="NCBI Taxonomy" id="43687"/>
    <lineage>
        <taxon>Archaea</taxon>
        <taxon>Thermoproteota</taxon>
        <taxon>Thermoprotei</taxon>
        <taxon>Sulfolobales</taxon>
        <taxon>Sulfolobaceae</taxon>
        <taxon>Metallosphaera</taxon>
    </lineage>
</organism>
<evidence type="ECO:0000259" key="1">
    <source>
        <dbReference type="PROSITE" id="PS51740"/>
    </source>
</evidence>
<dbReference type="EMBL" id="CP012175">
    <property type="protein sequence ID" value="AKV80946.1"/>
    <property type="molecule type" value="Genomic_DNA"/>
</dbReference>
<reference evidence="2 8" key="1">
    <citation type="journal article" date="2014" name="J. Bacteriol.">
        <title>Role of an Archaeal PitA Transporter in the Copper and Arsenic Resistance of Metallosphaera sedula, an Extreme Thermoacidophile.</title>
        <authorList>
            <person name="McCarthy S."/>
            <person name="Ai C."/>
            <person name="Wheaton G."/>
            <person name="Tevatia R."/>
            <person name="Eckrich V."/>
            <person name="Kelly R."/>
            <person name="Blum P."/>
        </authorList>
    </citation>
    <scope>NUCLEOTIDE SEQUENCE [LARGE SCALE GENOMIC DNA]</scope>
    <source>
        <strain evidence="2 8">CuR1</strain>
    </source>
</reference>
<dbReference type="AlphaFoldDB" id="A0A088E7M1"/>
<dbReference type="EMBL" id="CP012172">
    <property type="protein sequence ID" value="AKV74210.1"/>
    <property type="molecule type" value="Genomic_DNA"/>
</dbReference>
<evidence type="ECO:0000313" key="13">
    <source>
        <dbReference type="Proteomes" id="UP000068832"/>
    </source>
</evidence>
<dbReference type="GeneID" id="91755673"/>
<dbReference type="RefSeq" id="WP_012021131.1">
    <property type="nucleotide sequence ID" value="NZ_AP019770.1"/>
</dbReference>
<dbReference type="Proteomes" id="UP000061362">
    <property type="component" value="Chromosome"/>
</dbReference>
<dbReference type="SUPFAM" id="SSF89447">
    <property type="entry name" value="AbrB/MazE/MraZ-like"/>
    <property type="match status" value="1"/>
</dbReference>
<dbReference type="Gene3D" id="2.10.260.10">
    <property type="match status" value="1"/>
</dbReference>
<dbReference type="SMART" id="SM00966">
    <property type="entry name" value="SpoVT_AbrB"/>
    <property type="match status" value="1"/>
</dbReference>
<dbReference type="OMA" id="KPNEKFE"/>
<name>A0A088E7M1_9CREN</name>
<evidence type="ECO:0000313" key="4">
    <source>
        <dbReference type="EMBL" id="AKV76449.1"/>
    </source>
</evidence>
<proteinExistence type="predicted"/>
<sequence length="74" mass="8525">MVKVTKKYQVTIPEDVRKKIGLKPFEEVEVVALNDNEILVRRKLRTVKDPLSILFGSQTDVEVPPEKVDEFAEE</sequence>
<accession>A0A088E7M1</accession>
<dbReference type="InterPro" id="IPR037914">
    <property type="entry name" value="SpoVT-AbrB_sf"/>
</dbReference>
<feature type="domain" description="SpoVT-AbrB" evidence="1">
    <location>
        <begin position="1"/>
        <end position="45"/>
    </location>
</feature>
<dbReference type="Proteomes" id="UP000062398">
    <property type="component" value="Chromosome"/>
</dbReference>
<evidence type="ECO:0000313" key="9">
    <source>
        <dbReference type="Proteomes" id="UP000056255"/>
    </source>
</evidence>
<dbReference type="NCBIfam" id="TIGR01439">
    <property type="entry name" value="lp_hng_hel_AbrB"/>
    <property type="match status" value="1"/>
</dbReference>
<dbReference type="EMBL" id="CP012176">
    <property type="protein sequence ID" value="AKV83187.1"/>
    <property type="molecule type" value="Genomic_DNA"/>
</dbReference>
<evidence type="ECO:0000313" key="5">
    <source>
        <dbReference type="EMBL" id="AKV78701.1"/>
    </source>
</evidence>
<dbReference type="Proteomes" id="UP000062475">
    <property type="component" value="Chromosome"/>
</dbReference>
<dbReference type="OrthoDB" id="30861at2157"/>
<dbReference type="EMBL" id="CP008822">
    <property type="protein sequence ID" value="AIM27330.1"/>
    <property type="molecule type" value="Genomic_DNA"/>
</dbReference>
<dbReference type="PATRIC" id="fig|43687.5.peg.1281"/>
<dbReference type="Pfam" id="PF04014">
    <property type="entry name" value="MazE_antitoxin"/>
    <property type="match status" value="1"/>
</dbReference>
<reference evidence="10 11" key="2">
    <citation type="journal article" date="2015" name="Genome Announc.">
        <title>Complete Genome Sequences of Evolved Arsenate-Resistant Metallosphaera sedula Strains.</title>
        <authorList>
            <person name="Ai C."/>
            <person name="McCarthy S."/>
            <person name="Schackwitz W."/>
            <person name="Martin J."/>
            <person name="Lipzen A."/>
            <person name="Blum P."/>
        </authorList>
    </citation>
    <scope>NUCLEOTIDE SEQUENCE [LARGE SCALE GENOMIC DNA]</scope>
    <source>
        <strain evidence="5 11">ARS120-1</strain>
        <strain evidence="6 10">ARS120-2</strain>
        <strain evidence="3 13">ARS50-1</strain>
        <strain evidence="4 12">ARS50-2</strain>
    </source>
</reference>
<evidence type="ECO:0000313" key="3">
    <source>
        <dbReference type="EMBL" id="AKV74210.1"/>
    </source>
</evidence>
<evidence type="ECO:0000313" key="11">
    <source>
        <dbReference type="Proteomes" id="UP000062398"/>
    </source>
</evidence>
<evidence type="ECO:0000313" key="10">
    <source>
        <dbReference type="Proteomes" id="UP000061362"/>
    </source>
</evidence>
<evidence type="ECO:0000313" key="12">
    <source>
        <dbReference type="Proteomes" id="UP000062475"/>
    </source>
</evidence>
<evidence type="ECO:0000313" key="6">
    <source>
        <dbReference type="EMBL" id="AKV80946.1"/>
    </source>
</evidence>
<evidence type="ECO:0000313" key="8">
    <source>
        <dbReference type="Proteomes" id="UP000029084"/>
    </source>
</evidence>
<gene>
    <name evidence="2" type="ORF">HA72_1183</name>
    <name evidence="3" type="ORF">MsedA_1199</name>
    <name evidence="4" type="ORF">MsedB_1201</name>
    <name evidence="5" type="ORF">MsedC_1199</name>
    <name evidence="6" type="ORF">MsedD_1200</name>
    <name evidence="7" type="ORF">MsedE_1202</name>
</gene>
<dbReference type="Proteomes" id="UP000068832">
    <property type="component" value="Chromosome"/>
</dbReference>
<evidence type="ECO:0000313" key="2">
    <source>
        <dbReference type="EMBL" id="AIM27330.1"/>
    </source>
</evidence>
<dbReference type="Proteomes" id="UP000056255">
    <property type="component" value="Chromosome"/>
</dbReference>
<dbReference type="EMBL" id="CP012173">
    <property type="protein sequence ID" value="AKV76449.1"/>
    <property type="molecule type" value="Genomic_DNA"/>
</dbReference>
<dbReference type="EMBL" id="CP012174">
    <property type="protein sequence ID" value="AKV78701.1"/>
    <property type="molecule type" value="Genomic_DNA"/>
</dbReference>
<dbReference type="PROSITE" id="PS51740">
    <property type="entry name" value="SPOVT_ABRB"/>
    <property type="match status" value="1"/>
</dbReference>
<reference evidence="7 9" key="3">
    <citation type="submission" date="2015-07" db="EMBL/GenBank/DDBJ databases">
        <title>Physiological, transcriptional responses and genome re-sequencing of acid resistant extremely thermoacidophilic Metallosphaera sedula SARC-M1.</title>
        <authorList>
            <person name="Ai C."/>
            <person name="McCarthy S."/>
            <person name="Eckrich V."/>
            <person name="Rudrappa D."/>
            <person name="Qiu G."/>
            <person name="Blum P."/>
        </authorList>
    </citation>
    <scope>NUCLEOTIDE SEQUENCE [LARGE SCALE GENOMIC DNA]</scope>
    <source>
        <strain evidence="7 9">SARC-M1</strain>
    </source>
</reference>
<dbReference type="Proteomes" id="UP000029084">
    <property type="component" value="Chromosome"/>
</dbReference>